<accession>A0A927C0M5</accession>
<dbReference type="GO" id="GO:0035516">
    <property type="term" value="F:broad specificity oxidative DNA demethylase activity"/>
    <property type="evidence" value="ECO:0007669"/>
    <property type="project" value="TreeGrafter"/>
</dbReference>
<dbReference type="InterPro" id="IPR032852">
    <property type="entry name" value="ALKBH2"/>
</dbReference>
<feature type="domain" description="Fe2OG dioxygenase" evidence="2">
    <location>
        <begin position="103"/>
        <end position="201"/>
    </location>
</feature>
<feature type="binding site" evidence="1">
    <location>
        <position position="112"/>
    </location>
    <ligand>
        <name>2-oxoglutarate</name>
        <dbReference type="ChEBI" id="CHEBI:16810"/>
    </ligand>
</feature>
<feature type="binding site" evidence="1">
    <location>
        <position position="192"/>
    </location>
    <ligand>
        <name>2-oxoglutarate</name>
        <dbReference type="ChEBI" id="CHEBI:16810"/>
    </ligand>
</feature>
<organism evidence="3 4">
    <name type="scientific">Spongiibacter pelagi</name>
    <dbReference type="NCBI Taxonomy" id="2760804"/>
    <lineage>
        <taxon>Bacteria</taxon>
        <taxon>Pseudomonadati</taxon>
        <taxon>Pseudomonadota</taxon>
        <taxon>Gammaproteobacteria</taxon>
        <taxon>Cellvibrionales</taxon>
        <taxon>Spongiibacteraceae</taxon>
        <taxon>Spongiibacter</taxon>
    </lineage>
</organism>
<feature type="binding site" evidence="1">
    <location>
        <position position="196"/>
    </location>
    <ligand>
        <name>2-oxoglutarate</name>
        <dbReference type="ChEBI" id="CHEBI:16810"/>
    </ligand>
</feature>
<dbReference type="PANTHER" id="PTHR31573">
    <property type="entry name" value="ALPHA-KETOGLUTARATE-DEPENDENT DIOXYGENASE ALKB HOMOLOG 2"/>
    <property type="match status" value="1"/>
</dbReference>
<evidence type="ECO:0000259" key="2">
    <source>
        <dbReference type="PROSITE" id="PS51471"/>
    </source>
</evidence>
<dbReference type="EMBL" id="JACXLD010000004">
    <property type="protein sequence ID" value="MBD2859078.1"/>
    <property type="molecule type" value="Genomic_DNA"/>
</dbReference>
<dbReference type="GO" id="GO:0008198">
    <property type="term" value="F:ferrous iron binding"/>
    <property type="evidence" value="ECO:0007669"/>
    <property type="project" value="TreeGrafter"/>
</dbReference>
<comment type="caution">
    <text evidence="3">The sequence shown here is derived from an EMBL/GenBank/DDBJ whole genome shotgun (WGS) entry which is preliminary data.</text>
</comment>
<gene>
    <name evidence="3" type="ORF">IB286_08640</name>
</gene>
<feature type="binding site" evidence="1">
    <location>
        <position position="180"/>
    </location>
    <ligand>
        <name>2-oxoglutarate</name>
        <dbReference type="ChEBI" id="CHEBI:16810"/>
    </ligand>
</feature>
<feature type="binding site" evidence="1">
    <location>
        <position position="110"/>
    </location>
    <ligand>
        <name>2-oxoglutarate</name>
        <dbReference type="ChEBI" id="CHEBI:16810"/>
    </ligand>
</feature>
<feature type="binding site" evidence="1">
    <location>
        <begin position="73"/>
        <end position="75"/>
    </location>
    <ligand>
        <name>substrate</name>
    </ligand>
</feature>
<dbReference type="AlphaFoldDB" id="A0A927C0M5"/>
<dbReference type="InterPro" id="IPR027450">
    <property type="entry name" value="AlkB-like"/>
</dbReference>
<keyword evidence="3" id="KW-0223">Dioxygenase</keyword>
<feature type="binding site" evidence="1">
    <location>
        <position position="125"/>
    </location>
    <ligand>
        <name>substrate</name>
    </ligand>
</feature>
<feature type="binding site" evidence="1">
    <location>
        <position position="198"/>
    </location>
    <ligand>
        <name>2-oxoglutarate</name>
        <dbReference type="ChEBI" id="CHEBI:16810"/>
    </ligand>
</feature>
<evidence type="ECO:0000313" key="4">
    <source>
        <dbReference type="Proteomes" id="UP000610558"/>
    </source>
</evidence>
<dbReference type="PANTHER" id="PTHR31573:SF1">
    <property type="entry name" value="DNA OXIDATIVE DEMETHYLASE ALKBH2"/>
    <property type="match status" value="1"/>
</dbReference>
<dbReference type="GO" id="GO:0006307">
    <property type="term" value="P:DNA alkylation repair"/>
    <property type="evidence" value="ECO:0007669"/>
    <property type="project" value="TreeGrafter"/>
</dbReference>
<dbReference type="GO" id="GO:0051747">
    <property type="term" value="F:cytosine C-5 DNA demethylase activity"/>
    <property type="evidence" value="ECO:0007669"/>
    <property type="project" value="TreeGrafter"/>
</dbReference>
<dbReference type="Gene3D" id="2.60.120.590">
    <property type="entry name" value="Alpha-ketoglutarate-dependent dioxygenase AlkB-like"/>
    <property type="match status" value="1"/>
</dbReference>
<evidence type="ECO:0000256" key="1">
    <source>
        <dbReference type="PIRSR" id="PIRSR632852-1"/>
    </source>
</evidence>
<keyword evidence="3" id="KW-0560">Oxidoreductase</keyword>
<dbReference type="Pfam" id="PF13532">
    <property type="entry name" value="2OG-FeII_Oxy_2"/>
    <property type="match status" value="1"/>
</dbReference>
<evidence type="ECO:0000313" key="3">
    <source>
        <dbReference type="EMBL" id="MBD2859078.1"/>
    </source>
</evidence>
<feature type="binding site" evidence="1">
    <location>
        <position position="122"/>
    </location>
    <ligand>
        <name>2-oxoglutarate</name>
        <dbReference type="ChEBI" id="CHEBI:16810"/>
    </ligand>
</feature>
<sequence>MFISGSNAPLADEIIELDGSRLLYFRNYISDPDACYNALLEQSHWQQPELTIFGQTRKVRRLVSFVGDPGVAYRYSGHRHFADPWPGILSDINRQLHSDFEFGFNSALLNYYRNGSEGMGYHSDDEPELGPAPVIASLSLGCERDFVFRRKGGGRQQLSLPLAHGSLLLMLPPCQRDWQHALPERKRVKAGRINLTYRRIFA</sequence>
<dbReference type="InterPro" id="IPR037151">
    <property type="entry name" value="AlkB-like_sf"/>
</dbReference>
<dbReference type="SUPFAM" id="SSF51197">
    <property type="entry name" value="Clavaminate synthase-like"/>
    <property type="match status" value="1"/>
</dbReference>
<dbReference type="RefSeq" id="WP_190764530.1">
    <property type="nucleotide sequence ID" value="NZ_JACXLD010000004.1"/>
</dbReference>
<protein>
    <submittedName>
        <fullName evidence="3">Alpha-ketoglutarate-dependent dioxygenase AlkB</fullName>
    </submittedName>
</protein>
<dbReference type="Proteomes" id="UP000610558">
    <property type="component" value="Unassembled WGS sequence"/>
</dbReference>
<proteinExistence type="predicted"/>
<keyword evidence="4" id="KW-1185">Reference proteome</keyword>
<dbReference type="PROSITE" id="PS51471">
    <property type="entry name" value="FE2OG_OXY"/>
    <property type="match status" value="1"/>
</dbReference>
<dbReference type="InterPro" id="IPR005123">
    <property type="entry name" value="Oxoglu/Fe-dep_dioxygenase_dom"/>
</dbReference>
<name>A0A927C0M5_9GAMM</name>
<reference evidence="3" key="1">
    <citation type="submission" date="2020-09" db="EMBL/GenBank/DDBJ databases">
        <authorList>
            <person name="Yoon J.-W."/>
        </authorList>
    </citation>
    <scope>NUCLEOTIDE SEQUENCE</scope>
    <source>
        <strain evidence="3">KMU-158</strain>
    </source>
</reference>